<comment type="subcellular location">
    <subcellularLocation>
        <location evidence="1">Membrane</location>
        <topology evidence="1">Multi-pass membrane protein</topology>
    </subcellularLocation>
</comment>
<dbReference type="SUPFAM" id="SSF63712">
    <property type="entry name" value="Nicotinic receptor ligand binding domain-like"/>
    <property type="match status" value="1"/>
</dbReference>
<comment type="similarity">
    <text evidence="2">Belongs to the CD225/Dispanin family.</text>
</comment>
<dbReference type="GO" id="GO:0005230">
    <property type="term" value="F:extracellular ligand-gated monoatomic ion channel activity"/>
    <property type="evidence" value="ECO:0007669"/>
    <property type="project" value="InterPro"/>
</dbReference>
<accession>A0AA89C9I9</accession>
<dbReference type="Pfam" id="PF02932">
    <property type="entry name" value="Neur_chan_memb"/>
    <property type="match status" value="1"/>
</dbReference>
<name>A0AA89C9I9_PINIB</name>
<dbReference type="InterPro" id="IPR006201">
    <property type="entry name" value="Neur_channel"/>
</dbReference>
<dbReference type="InterPro" id="IPR036719">
    <property type="entry name" value="Neuro-gated_channel_TM_sf"/>
</dbReference>
<feature type="domain" description="Neurotransmitter-gated ion-channel transmembrane" evidence="8">
    <location>
        <begin position="236"/>
        <end position="324"/>
    </location>
</feature>
<dbReference type="CDD" id="cd19051">
    <property type="entry name" value="LGIC_TM_cation"/>
    <property type="match status" value="1"/>
</dbReference>
<evidence type="ECO:0000256" key="4">
    <source>
        <dbReference type="ARBA" id="ARBA00022989"/>
    </source>
</evidence>
<feature type="domain" description="Neurotransmitter-gated ion-channel ligand-binding" evidence="7">
    <location>
        <begin position="27"/>
        <end position="227"/>
    </location>
</feature>
<feature type="transmembrane region" description="Helical" evidence="6">
    <location>
        <begin position="506"/>
        <end position="530"/>
    </location>
</feature>
<dbReference type="Gene3D" id="1.20.58.390">
    <property type="entry name" value="Neurotransmitter-gated ion-channel transmembrane domain"/>
    <property type="match status" value="1"/>
</dbReference>
<dbReference type="EMBL" id="VSWD01000005">
    <property type="protein sequence ID" value="KAK3101072.1"/>
    <property type="molecule type" value="Genomic_DNA"/>
</dbReference>
<dbReference type="Gene3D" id="2.70.170.10">
    <property type="entry name" value="Neurotransmitter-gated ion-channel ligand-binding domain"/>
    <property type="match status" value="1"/>
</dbReference>
<gene>
    <name evidence="9" type="ORF">FSP39_000738</name>
</gene>
<dbReference type="CDD" id="cd18989">
    <property type="entry name" value="LGIC_ECD_cation"/>
    <property type="match status" value="1"/>
</dbReference>
<dbReference type="AlphaFoldDB" id="A0AA89C9I9"/>
<protein>
    <submittedName>
        <fullName evidence="9">Uncharacterized protein</fullName>
    </submittedName>
</protein>
<keyword evidence="10" id="KW-1185">Reference proteome</keyword>
<keyword evidence="3 6" id="KW-0812">Transmembrane</keyword>
<proteinExistence type="inferred from homology"/>
<evidence type="ECO:0000313" key="10">
    <source>
        <dbReference type="Proteomes" id="UP001186944"/>
    </source>
</evidence>
<sequence>MYMLRWYVFTVFSVSGTWAVTPALLESLRRHVLQSYNKEIRPPFNHNNPLNISVTFQLNYIKRVDVVTGTFATEGVLYFLWNDERLVWNASNFSEIYNLTFNSKIWTPDVIVVYSVMDDIKLDINFTQTTVFSNGTVFWTALVKLNITFEPDMTYFPQDTQMLSIRLGSTEYFNDDVFLMNGSTFVDLSIYSINNEWDLLDTSTGTSTYGGRLPGIVDFDLKIKRKPKHYSVAMLSPPIILMIINPIVFLLPAESGERASLAVSMFLSYGIFIGELREHMPEVSNPMAYISYYYLIVFALSGIITIVMIINTRLYHHPDTKAVWWLKYLVNILSFKFLLHFCICRRRRRVHDTSTETIPGSEPEAVSDQHELSMESIAISLDYIAFCTPSSASPPPPYSQAYNQGGYGPNYPPQGQSAYPAGYSQPAPGYYNQNQTSVLVAPGAVTMNQPPPPDHMNLAIFVTLCCFWPTGIIAILKASEARSAINRGDILTAQSSSRSAKQMANISIIAGICSLVFGLVIVGIYVGVLLSY</sequence>
<dbReference type="InterPro" id="IPR006202">
    <property type="entry name" value="Neur_chan_lig-bd"/>
</dbReference>
<dbReference type="SUPFAM" id="SSF90112">
    <property type="entry name" value="Neurotransmitter-gated ion-channel transmembrane pore"/>
    <property type="match status" value="1"/>
</dbReference>
<evidence type="ECO:0000256" key="6">
    <source>
        <dbReference type="SAM" id="Phobius"/>
    </source>
</evidence>
<dbReference type="PANTHER" id="PTHR18945">
    <property type="entry name" value="NEUROTRANSMITTER GATED ION CHANNEL"/>
    <property type="match status" value="1"/>
</dbReference>
<feature type="transmembrane region" description="Helical" evidence="6">
    <location>
        <begin position="6"/>
        <end position="25"/>
    </location>
</feature>
<dbReference type="Pfam" id="PF04505">
    <property type="entry name" value="CD225"/>
    <property type="match status" value="1"/>
</dbReference>
<comment type="caution">
    <text evidence="9">The sequence shown here is derived from an EMBL/GenBank/DDBJ whole genome shotgun (WGS) entry which is preliminary data.</text>
</comment>
<dbReference type="InterPro" id="IPR038050">
    <property type="entry name" value="Neuro_actylchol_rec"/>
</dbReference>
<keyword evidence="5 6" id="KW-0472">Membrane</keyword>
<keyword evidence="4 6" id="KW-1133">Transmembrane helix</keyword>
<evidence type="ECO:0000256" key="2">
    <source>
        <dbReference type="ARBA" id="ARBA00006843"/>
    </source>
</evidence>
<feature type="transmembrane region" description="Helical" evidence="6">
    <location>
        <begin position="259"/>
        <end position="276"/>
    </location>
</feature>
<organism evidence="9 10">
    <name type="scientific">Pinctada imbricata</name>
    <name type="common">Atlantic pearl-oyster</name>
    <name type="synonym">Pinctada martensii</name>
    <dbReference type="NCBI Taxonomy" id="66713"/>
    <lineage>
        <taxon>Eukaryota</taxon>
        <taxon>Metazoa</taxon>
        <taxon>Spiralia</taxon>
        <taxon>Lophotrochozoa</taxon>
        <taxon>Mollusca</taxon>
        <taxon>Bivalvia</taxon>
        <taxon>Autobranchia</taxon>
        <taxon>Pteriomorphia</taxon>
        <taxon>Pterioida</taxon>
        <taxon>Pterioidea</taxon>
        <taxon>Pteriidae</taxon>
        <taxon>Pinctada</taxon>
    </lineage>
</organism>
<dbReference type="Proteomes" id="UP001186944">
    <property type="component" value="Unassembled WGS sequence"/>
</dbReference>
<evidence type="ECO:0000256" key="1">
    <source>
        <dbReference type="ARBA" id="ARBA00004141"/>
    </source>
</evidence>
<dbReference type="Pfam" id="PF02931">
    <property type="entry name" value="Neur_chan_LBD"/>
    <property type="match status" value="1"/>
</dbReference>
<feature type="transmembrane region" description="Helical" evidence="6">
    <location>
        <begin position="288"/>
        <end position="310"/>
    </location>
</feature>
<dbReference type="InterPro" id="IPR006029">
    <property type="entry name" value="Neurotrans-gated_channel_TM"/>
</dbReference>
<dbReference type="InterPro" id="IPR007593">
    <property type="entry name" value="CD225/Dispanin_fam"/>
</dbReference>
<dbReference type="GO" id="GO:0004888">
    <property type="term" value="F:transmembrane signaling receptor activity"/>
    <property type="evidence" value="ECO:0007669"/>
    <property type="project" value="InterPro"/>
</dbReference>
<evidence type="ECO:0000256" key="5">
    <source>
        <dbReference type="ARBA" id="ARBA00023136"/>
    </source>
</evidence>
<evidence type="ECO:0000256" key="3">
    <source>
        <dbReference type="ARBA" id="ARBA00022692"/>
    </source>
</evidence>
<feature type="transmembrane region" description="Helical" evidence="6">
    <location>
        <begin position="232"/>
        <end position="253"/>
    </location>
</feature>
<evidence type="ECO:0000259" key="8">
    <source>
        <dbReference type="Pfam" id="PF02932"/>
    </source>
</evidence>
<reference evidence="9" key="1">
    <citation type="submission" date="2019-08" db="EMBL/GenBank/DDBJ databases">
        <title>The improved chromosome-level genome for the pearl oyster Pinctada fucata martensii using PacBio sequencing and Hi-C.</title>
        <authorList>
            <person name="Zheng Z."/>
        </authorList>
    </citation>
    <scope>NUCLEOTIDE SEQUENCE</scope>
    <source>
        <strain evidence="9">ZZ-2019</strain>
        <tissue evidence="9">Adductor muscle</tissue>
    </source>
</reference>
<feature type="transmembrane region" description="Helical" evidence="6">
    <location>
        <begin position="322"/>
        <end position="339"/>
    </location>
</feature>
<dbReference type="InterPro" id="IPR036734">
    <property type="entry name" value="Neur_chan_lig-bd_sf"/>
</dbReference>
<evidence type="ECO:0000259" key="7">
    <source>
        <dbReference type="Pfam" id="PF02931"/>
    </source>
</evidence>
<dbReference type="GO" id="GO:0016020">
    <property type="term" value="C:membrane"/>
    <property type="evidence" value="ECO:0007669"/>
    <property type="project" value="UniProtKB-SubCell"/>
</dbReference>
<evidence type="ECO:0000313" key="9">
    <source>
        <dbReference type="EMBL" id="KAK3101072.1"/>
    </source>
</evidence>